<dbReference type="InterPro" id="IPR003779">
    <property type="entry name" value="CMD-like"/>
</dbReference>
<dbReference type="RefSeq" id="WP_245728642.1">
    <property type="nucleotide sequence ID" value="NZ_FNXG01000002.1"/>
</dbReference>
<gene>
    <name evidence="2" type="ORF">SAMN04488075_1177</name>
</gene>
<keyword evidence="3" id="KW-1185">Reference proteome</keyword>
<keyword evidence="2" id="KW-0575">Peroxidase</keyword>
<sequence length="151" mass="16825">MHEMKPRLNYFKAAPALFQAQLALNKAVEDSGLDRGLLHLIKVRASQINGCAYCLDMHTQEARADGETEQRLHVISAWRESPAFSAGERAALAWTEAVTLISNGPIPDSLYDEVRAQFSEADLVALTMAITVINSWNRFAVSFRAVHKIRD</sequence>
<dbReference type="AlphaFoldDB" id="A0A1H6L8R6"/>
<dbReference type="Proteomes" id="UP000199125">
    <property type="component" value="Unassembled WGS sequence"/>
</dbReference>
<dbReference type="STRING" id="65735.SAMN04488075_1177"/>
<dbReference type="Gene3D" id="1.20.1290.10">
    <property type="entry name" value="AhpD-like"/>
    <property type="match status" value="1"/>
</dbReference>
<feature type="domain" description="Carboxymuconolactone decarboxylase-like" evidence="1">
    <location>
        <begin position="15"/>
        <end position="97"/>
    </location>
</feature>
<dbReference type="GO" id="GO:0051920">
    <property type="term" value="F:peroxiredoxin activity"/>
    <property type="evidence" value="ECO:0007669"/>
    <property type="project" value="InterPro"/>
</dbReference>
<evidence type="ECO:0000313" key="2">
    <source>
        <dbReference type="EMBL" id="SEH80656.1"/>
    </source>
</evidence>
<accession>A0A1H6L8R6</accession>
<dbReference type="SUPFAM" id="SSF69118">
    <property type="entry name" value="AhpD-like"/>
    <property type="match status" value="1"/>
</dbReference>
<dbReference type="PANTHER" id="PTHR34846:SF10">
    <property type="entry name" value="CYTOPLASMIC PROTEIN"/>
    <property type="match status" value="1"/>
</dbReference>
<protein>
    <submittedName>
        <fullName evidence="2">Alkylhydroperoxidase AhpD family core domain-containing protein</fullName>
    </submittedName>
</protein>
<name>A0A1H6L8R6_9RHOB</name>
<dbReference type="EMBL" id="FNXG01000002">
    <property type="protein sequence ID" value="SEH80656.1"/>
    <property type="molecule type" value="Genomic_DNA"/>
</dbReference>
<proteinExistence type="predicted"/>
<keyword evidence="2" id="KW-0560">Oxidoreductase</keyword>
<dbReference type="InterPro" id="IPR029032">
    <property type="entry name" value="AhpD-like"/>
</dbReference>
<evidence type="ECO:0000313" key="3">
    <source>
        <dbReference type="Proteomes" id="UP000199125"/>
    </source>
</evidence>
<evidence type="ECO:0000259" key="1">
    <source>
        <dbReference type="Pfam" id="PF02627"/>
    </source>
</evidence>
<organism evidence="2 3">
    <name type="scientific">Paracoccus alkenifer</name>
    <dbReference type="NCBI Taxonomy" id="65735"/>
    <lineage>
        <taxon>Bacteria</taxon>
        <taxon>Pseudomonadati</taxon>
        <taxon>Pseudomonadota</taxon>
        <taxon>Alphaproteobacteria</taxon>
        <taxon>Rhodobacterales</taxon>
        <taxon>Paracoccaceae</taxon>
        <taxon>Paracoccus</taxon>
    </lineage>
</organism>
<dbReference type="InterPro" id="IPR004675">
    <property type="entry name" value="AhpD_core"/>
</dbReference>
<dbReference type="Pfam" id="PF02627">
    <property type="entry name" value="CMD"/>
    <property type="match status" value="1"/>
</dbReference>
<reference evidence="3" key="1">
    <citation type="submission" date="2016-10" db="EMBL/GenBank/DDBJ databases">
        <authorList>
            <person name="Varghese N."/>
            <person name="Submissions S."/>
        </authorList>
    </citation>
    <scope>NUCLEOTIDE SEQUENCE [LARGE SCALE GENOMIC DNA]</scope>
    <source>
        <strain evidence="3">DSM 11593</strain>
    </source>
</reference>
<dbReference type="NCBIfam" id="TIGR00778">
    <property type="entry name" value="ahpD_dom"/>
    <property type="match status" value="1"/>
</dbReference>
<dbReference type="PANTHER" id="PTHR34846">
    <property type="entry name" value="4-CARBOXYMUCONOLACTONE DECARBOXYLASE FAMILY PROTEIN (AFU_ORTHOLOGUE AFUA_6G11590)"/>
    <property type="match status" value="1"/>
</dbReference>